<accession>A0A8S5U2W9</accession>
<protein>
    <submittedName>
        <fullName evidence="1">Head to tail adaptor</fullName>
    </submittedName>
</protein>
<evidence type="ECO:0000313" key="1">
    <source>
        <dbReference type="EMBL" id="DAF88804.1"/>
    </source>
</evidence>
<name>A0A8S5U2W9_9CAUD</name>
<dbReference type="EMBL" id="BK015996">
    <property type="protein sequence ID" value="DAF88804.1"/>
    <property type="molecule type" value="Genomic_DNA"/>
</dbReference>
<sequence>MGADLTARIAAYVGDVPNDTFLKECADQAATLIRDQVGSATVPAEILERAQIEVAAELYHRRSAPNGIKNFADGFDGTAAIRVARDAMVAARPLLAPYLPLAIS</sequence>
<reference evidence="1" key="1">
    <citation type="journal article" date="2021" name="Proc. Natl. Acad. Sci. U.S.A.">
        <title>A Catalog of Tens of Thousands of Viruses from Human Metagenomes Reveals Hidden Associations with Chronic Diseases.</title>
        <authorList>
            <person name="Tisza M.J."/>
            <person name="Buck C.B."/>
        </authorList>
    </citation>
    <scope>NUCLEOTIDE SEQUENCE</scope>
    <source>
        <strain evidence="1">CtcRb7</strain>
    </source>
</reference>
<organism evidence="1">
    <name type="scientific">Siphoviridae sp. ctcRb7</name>
    <dbReference type="NCBI Taxonomy" id="2825572"/>
    <lineage>
        <taxon>Viruses</taxon>
        <taxon>Duplodnaviria</taxon>
        <taxon>Heunggongvirae</taxon>
        <taxon>Uroviricota</taxon>
        <taxon>Caudoviricetes</taxon>
    </lineage>
</organism>
<proteinExistence type="predicted"/>